<accession>A0A5N6E611</accession>
<name>A0A5N6E611_9EURO</name>
<sequence length="410" mass="46247">MFLVALFLSFALASAADALWCGTPVHRSNGLESRGLSNSSTSLTWPHITIDTYFHVIVGESPGPEDAVSEHELINQVNILSNDFAPYNITFRLRNIDLLLNNDYASRDGLNYPPPGMLPMGQHLRIGNFSDLNVYFRRLSNPYHPNEAGRVLSTNWGSVSSDVRKDGVQISLYALPGRAHSGRLQGLGKTLTHEVGHWLGLEHTWSIDSCESDADGINDTPIHLGPSLTCSNPLDTCTTQSGDDPSHNFMNYVDERCYNSFTIGQVNHMRDRYQRRVQATTRKYIRDDLRLPWFEPQISEVCLGSKVWCSRGLDRYGKTEAECLAWREAPPSDSDGNQTASDSKVRRIHVARKFPPPEFDFRFVWMEPQQTEACMGTMAWCKSRGGSRFVGERYCIEARKRPVSDQHSSR</sequence>
<dbReference type="GO" id="GO:0008237">
    <property type="term" value="F:metallopeptidase activity"/>
    <property type="evidence" value="ECO:0007669"/>
    <property type="project" value="UniProtKB-KW"/>
</dbReference>
<keyword evidence="5" id="KW-0378">Hydrolase</keyword>
<dbReference type="PANTHER" id="PTHR47466">
    <property type="match status" value="1"/>
</dbReference>
<evidence type="ECO:0000256" key="6">
    <source>
        <dbReference type="ARBA" id="ARBA00022833"/>
    </source>
</evidence>
<keyword evidence="7" id="KW-0482">Metalloprotease</keyword>
<dbReference type="SUPFAM" id="SSF55486">
    <property type="entry name" value="Metalloproteases ('zincins'), catalytic domain"/>
    <property type="match status" value="1"/>
</dbReference>
<dbReference type="Pfam" id="PF05572">
    <property type="entry name" value="Peptidase_M43"/>
    <property type="match status" value="1"/>
</dbReference>
<evidence type="ECO:0000256" key="2">
    <source>
        <dbReference type="ARBA" id="ARBA00022670"/>
    </source>
</evidence>
<comment type="similarity">
    <text evidence="1">Belongs to the peptidase M43B family.</text>
</comment>
<feature type="domain" description="Peptidase M43 pregnancy-associated plasma-A" evidence="10">
    <location>
        <begin position="189"/>
        <end position="271"/>
    </location>
</feature>
<evidence type="ECO:0000256" key="3">
    <source>
        <dbReference type="ARBA" id="ARBA00022723"/>
    </source>
</evidence>
<dbReference type="InterPro" id="IPR008754">
    <property type="entry name" value="Peptidase_M43"/>
</dbReference>
<keyword evidence="2" id="KW-0645">Protease</keyword>
<evidence type="ECO:0000256" key="8">
    <source>
        <dbReference type="ARBA" id="ARBA00023157"/>
    </source>
</evidence>
<keyword evidence="12" id="KW-1185">Reference proteome</keyword>
<reference evidence="11 12" key="1">
    <citation type="submission" date="2019-04" db="EMBL/GenBank/DDBJ databases">
        <title>Fungal friends and foes A comparative genomics study of 23 Aspergillus species from section Flavi.</title>
        <authorList>
            <consortium name="DOE Joint Genome Institute"/>
            <person name="Kjaerbolling I."/>
            <person name="Vesth T.C."/>
            <person name="Frisvad J.C."/>
            <person name="Nybo J.L."/>
            <person name="Theobald S."/>
            <person name="Kildgaard S."/>
            <person name="Petersen T.I."/>
            <person name="Kuo A."/>
            <person name="Sato A."/>
            <person name="Lyhne E.K."/>
            <person name="Kogle M.E."/>
            <person name="Wiebenga A."/>
            <person name="Kun R.S."/>
            <person name="Lubbers R.J."/>
            <person name="Makela M.R."/>
            <person name="Barry K."/>
            <person name="Chovatia M."/>
            <person name="Clum A."/>
            <person name="Daum C."/>
            <person name="Haridas S."/>
            <person name="He G."/>
            <person name="LaButti K."/>
            <person name="Lipzen A."/>
            <person name="Mondo S."/>
            <person name="Pangilinan J."/>
            <person name="Riley R."/>
            <person name="Salamov A."/>
            <person name="Simmons B.A."/>
            <person name="Magnuson J.K."/>
            <person name="Henrissat B."/>
            <person name="Mortensen U.H."/>
            <person name="Larsen T.O."/>
            <person name="De vries R.P."/>
            <person name="Grigoriev I.V."/>
            <person name="Machida M."/>
            <person name="Baker S.E."/>
            <person name="Andersen M.R."/>
        </authorList>
    </citation>
    <scope>NUCLEOTIDE SEQUENCE [LARGE SCALE GENOMIC DNA]</scope>
    <source>
        <strain evidence="11 12">CBS 126849</strain>
    </source>
</reference>
<evidence type="ECO:0000313" key="11">
    <source>
        <dbReference type="EMBL" id="KAB8212808.1"/>
    </source>
</evidence>
<keyword evidence="4 9" id="KW-0732">Signal</keyword>
<feature type="chain" id="PRO_5024832235" evidence="9">
    <location>
        <begin position="19"/>
        <end position="410"/>
    </location>
</feature>
<dbReference type="Gene3D" id="3.40.390.10">
    <property type="entry name" value="Collagenase (Catalytic Domain)"/>
    <property type="match status" value="1"/>
</dbReference>
<dbReference type="PANTHER" id="PTHR47466:SF1">
    <property type="entry name" value="METALLOPROTEASE MEP1 (AFU_ORTHOLOGUE AFUA_1G07730)-RELATED"/>
    <property type="match status" value="1"/>
</dbReference>
<dbReference type="AlphaFoldDB" id="A0A5N6E611"/>
<evidence type="ECO:0000256" key="5">
    <source>
        <dbReference type="ARBA" id="ARBA00022801"/>
    </source>
</evidence>
<dbReference type="EMBL" id="ML733866">
    <property type="protein sequence ID" value="KAB8212808.1"/>
    <property type="molecule type" value="Genomic_DNA"/>
</dbReference>
<dbReference type="Proteomes" id="UP000326799">
    <property type="component" value="Unassembled WGS sequence"/>
</dbReference>
<dbReference type="GO" id="GO:0046872">
    <property type="term" value="F:metal ion binding"/>
    <property type="evidence" value="ECO:0007669"/>
    <property type="project" value="UniProtKB-KW"/>
</dbReference>
<gene>
    <name evidence="11" type="ORF">BDV33DRAFT_186106</name>
</gene>
<keyword evidence="3" id="KW-0479">Metal-binding</keyword>
<keyword evidence="6" id="KW-0862">Zinc</keyword>
<feature type="signal peptide" evidence="9">
    <location>
        <begin position="1"/>
        <end position="18"/>
    </location>
</feature>
<evidence type="ECO:0000313" key="12">
    <source>
        <dbReference type="Proteomes" id="UP000326799"/>
    </source>
</evidence>
<organism evidence="11 12">
    <name type="scientific">Aspergillus novoparasiticus</name>
    <dbReference type="NCBI Taxonomy" id="986946"/>
    <lineage>
        <taxon>Eukaryota</taxon>
        <taxon>Fungi</taxon>
        <taxon>Dikarya</taxon>
        <taxon>Ascomycota</taxon>
        <taxon>Pezizomycotina</taxon>
        <taxon>Eurotiomycetes</taxon>
        <taxon>Eurotiomycetidae</taxon>
        <taxon>Eurotiales</taxon>
        <taxon>Aspergillaceae</taxon>
        <taxon>Aspergillus</taxon>
        <taxon>Aspergillus subgen. Circumdati</taxon>
    </lineage>
</organism>
<evidence type="ECO:0000259" key="10">
    <source>
        <dbReference type="Pfam" id="PF05572"/>
    </source>
</evidence>
<evidence type="ECO:0000256" key="9">
    <source>
        <dbReference type="SAM" id="SignalP"/>
    </source>
</evidence>
<proteinExistence type="inferred from homology"/>
<dbReference type="GO" id="GO:0006508">
    <property type="term" value="P:proteolysis"/>
    <property type="evidence" value="ECO:0007669"/>
    <property type="project" value="UniProtKB-KW"/>
</dbReference>
<evidence type="ECO:0000256" key="7">
    <source>
        <dbReference type="ARBA" id="ARBA00023049"/>
    </source>
</evidence>
<evidence type="ECO:0000256" key="4">
    <source>
        <dbReference type="ARBA" id="ARBA00022729"/>
    </source>
</evidence>
<protein>
    <submittedName>
        <fullName evidence="11">Pregnancy-associated plasma protein-A-domain-containing protein</fullName>
    </submittedName>
</protein>
<dbReference type="InterPro" id="IPR024079">
    <property type="entry name" value="MetalloPept_cat_dom_sf"/>
</dbReference>
<keyword evidence="8" id="KW-1015">Disulfide bond</keyword>
<evidence type="ECO:0000256" key="1">
    <source>
        <dbReference type="ARBA" id="ARBA00008721"/>
    </source>
</evidence>